<reference evidence="1" key="1">
    <citation type="journal article" date="2015" name="Nature">
        <title>Complex archaea that bridge the gap between prokaryotes and eukaryotes.</title>
        <authorList>
            <person name="Spang A."/>
            <person name="Saw J.H."/>
            <person name="Jorgensen S.L."/>
            <person name="Zaremba-Niedzwiedzka K."/>
            <person name="Martijn J."/>
            <person name="Lind A.E."/>
            <person name="van Eijk R."/>
            <person name="Schleper C."/>
            <person name="Guy L."/>
            <person name="Ettema T.J."/>
        </authorList>
    </citation>
    <scope>NUCLEOTIDE SEQUENCE</scope>
</reference>
<accession>A0A0F9F7J1</accession>
<organism evidence="1">
    <name type="scientific">marine sediment metagenome</name>
    <dbReference type="NCBI Taxonomy" id="412755"/>
    <lineage>
        <taxon>unclassified sequences</taxon>
        <taxon>metagenomes</taxon>
        <taxon>ecological metagenomes</taxon>
    </lineage>
</organism>
<feature type="non-terminal residue" evidence="1">
    <location>
        <position position="1"/>
    </location>
</feature>
<dbReference type="InterPro" id="IPR014710">
    <property type="entry name" value="RmlC-like_jellyroll"/>
</dbReference>
<proteinExistence type="predicted"/>
<dbReference type="EMBL" id="LAZR01024648">
    <property type="protein sequence ID" value="KKL74451.1"/>
    <property type="molecule type" value="Genomic_DNA"/>
</dbReference>
<sequence>IRAAMVQMGGLKIDRERWDWNQLDKNPFWCPDAEAAKDIYLEMLRRAHFPIPENPKEKMYAKDWGLGEFTNLGLGGFVWVDSQQHNYCALEMILLPGQMVPEHWHVADEAAGIGIKMESWHVRWGQTFTYGEGEPTANLAVTPPESQKQFISALHETPLGVGDVSGLTKHLEKHWQQAGPKGCILTEPSNYHSDDCMRYTNPNIKV</sequence>
<dbReference type="Gene3D" id="2.60.120.10">
    <property type="entry name" value="Jelly Rolls"/>
    <property type="match status" value="1"/>
</dbReference>
<comment type="caution">
    <text evidence="1">The sequence shown here is derived from an EMBL/GenBank/DDBJ whole genome shotgun (WGS) entry which is preliminary data.</text>
</comment>
<name>A0A0F9F7J1_9ZZZZ</name>
<gene>
    <name evidence="1" type="ORF">LCGC14_2064790</name>
</gene>
<dbReference type="AlphaFoldDB" id="A0A0F9F7J1"/>
<evidence type="ECO:0000313" key="1">
    <source>
        <dbReference type="EMBL" id="KKL74451.1"/>
    </source>
</evidence>
<protein>
    <submittedName>
        <fullName evidence="1">Uncharacterized protein</fullName>
    </submittedName>
</protein>